<keyword evidence="6" id="KW-0812">Transmembrane</keyword>
<dbReference type="Proteomes" id="UP001596549">
    <property type="component" value="Unassembled WGS sequence"/>
</dbReference>
<feature type="domain" description="Thioredoxin" evidence="7">
    <location>
        <begin position="37"/>
        <end position="175"/>
    </location>
</feature>
<organism evidence="8 9">
    <name type="scientific">Fictibacillus iocasae</name>
    <dbReference type="NCBI Taxonomy" id="2715437"/>
    <lineage>
        <taxon>Bacteria</taxon>
        <taxon>Bacillati</taxon>
        <taxon>Bacillota</taxon>
        <taxon>Bacilli</taxon>
        <taxon>Bacillales</taxon>
        <taxon>Fictibacillaceae</taxon>
        <taxon>Fictibacillus</taxon>
    </lineage>
</organism>
<gene>
    <name evidence="8" type="primary">resA</name>
    <name evidence="8" type="ORF">ACFQPF_05880</name>
</gene>
<evidence type="ECO:0000256" key="5">
    <source>
        <dbReference type="ARBA" id="ARBA00023284"/>
    </source>
</evidence>
<dbReference type="InterPro" id="IPR050553">
    <property type="entry name" value="Thioredoxin_ResA/DsbE_sf"/>
</dbReference>
<dbReference type="InterPro" id="IPR036249">
    <property type="entry name" value="Thioredoxin-like_sf"/>
</dbReference>
<keyword evidence="5" id="KW-0676">Redox-active center</keyword>
<keyword evidence="2" id="KW-0201">Cytochrome c-type biogenesis</keyword>
<dbReference type="RefSeq" id="WP_379747532.1">
    <property type="nucleotide sequence ID" value="NZ_JBHTCP010000011.1"/>
</dbReference>
<name>A0ABW2NT24_9BACL</name>
<dbReference type="PROSITE" id="PS51352">
    <property type="entry name" value="THIOREDOXIN_2"/>
    <property type="match status" value="1"/>
</dbReference>
<sequence>MKGNGRFWFRSILLACIAAAVGYTVYSSFFEDERTLVNTGDKAPDFVLTDVSGKEIKLSDYRGQGVFLNFWGTWCKPCEREMPYMERQYKEFSQQGVVILAVNVGESNIAVEDFQDKYRLTFPIPMDKNRDVTRAYGIGPIPTTLLIDKNGKVIEKTSRSLSNDDILSMMNKIKP</sequence>
<protein>
    <submittedName>
        <fullName evidence="8">Thiol-disulfide oxidoreductase ResA</fullName>
    </submittedName>
</protein>
<keyword evidence="3" id="KW-0735">Signal-anchor</keyword>
<dbReference type="EMBL" id="JBHTCP010000011">
    <property type="protein sequence ID" value="MFC7371199.1"/>
    <property type="molecule type" value="Genomic_DNA"/>
</dbReference>
<evidence type="ECO:0000313" key="9">
    <source>
        <dbReference type="Proteomes" id="UP001596549"/>
    </source>
</evidence>
<keyword evidence="9" id="KW-1185">Reference proteome</keyword>
<evidence type="ECO:0000256" key="3">
    <source>
        <dbReference type="ARBA" id="ARBA00022968"/>
    </source>
</evidence>
<dbReference type="NCBIfam" id="NF002854">
    <property type="entry name" value="PRK03147.1"/>
    <property type="match status" value="1"/>
</dbReference>
<evidence type="ECO:0000313" key="8">
    <source>
        <dbReference type="EMBL" id="MFC7371199.1"/>
    </source>
</evidence>
<dbReference type="PANTHER" id="PTHR42852">
    <property type="entry name" value="THIOL:DISULFIDE INTERCHANGE PROTEIN DSBE"/>
    <property type="match status" value="1"/>
</dbReference>
<dbReference type="Pfam" id="PF00578">
    <property type="entry name" value="AhpC-TSA"/>
    <property type="match status" value="1"/>
</dbReference>
<accession>A0ABW2NT24</accession>
<evidence type="ECO:0000256" key="6">
    <source>
        <dbReference type="SAM" id="Phobius"/>
    </source>
</evidence>
<keyword evidence="6" id="KW-0472">Membrane</keyword>
<feature type="transmembrane region" description="Helical" evidence="6">
    <location>
        <begin position="7"/>
        <end position="26"/>
    </location>
</feature>
<proteinExistence type="predicted"/>
<comment type="caution">
    <text evidence="8">The sequence shown here is derived from an EMBL/GenBank/DDBJ whole genome shotgun (WGS) entry which is preliminary data.</text>
</comment>
<dbReference type="CDD" id="cd02966">
    <property type="entry name" value="TlpA_like_family"/>
    <property type="match status" value="1"/>
</dbReference>
<dbReference type="Gene3D" id="3.40.30.10">
    <property type="entry name" value="Glutaredoxin"/>
    <property type="match status" value="1"/>
</dbReference>
<dbReference type="SUPFAM" id="SSF52833">
    <property type="entry name" value="Thioredoxin-like"/>
    <property type="match status" value="1"/>
</dbReference>
<keyword evidence="6" id="KW-1133">Transmembrane helix</keyword>
<dbReference type="PANTHER" id="PTHR42852:SF6">
    <property type="entry name" value="THIOL:DISULFIDE INTERCHANGE PROTEIN DSBE"/>
    <property type="match status" value="1"/>
</dbReference>
<reference evidence="9" key="1">
    <citation type="journal article" date="2019" name="Int. J. Syst. Evol. Microbiol.">
        <title>The Global Catalogue of Microorganisms (GCM) 10K type strain sequencing project: providing services to taxonomists for standard genome sequencing and annotation.</title>
        <authorList>
            <consortium name="The Broad Institute Genomics Platform"/>
            <consortium name="The Broad Institute Genome Sequencing Center for Infectious Disease"/>
            <person name="Wu L."/>
            <person name="Ma J."/>
        </authorList>
    </citation>
    <scope>NUCLEOTIDE SEQUENCE [LARGE SCALE GENOMIC DNA]</scope>
    <source>
        <strain evidence="9">NBRC 106396</strain>
    </source>
</reference>
<comment type="subcellular location">
    <subcellularLocation>
        <location evidence="1">Cell envelope</location>
    </subcellularLocation>
</comment>
<dbReference type="InterPro" id="IPR000866">
    <property type="entry name" value="AhpC/TSA"/>
</dbReference>
<evidence type="ECO:0000256" key="4">
    <source>
        <dbReference type="ARBA" id="ARBA00023157"/>
    </source>
</evidence>
<evidence type="ECO:0000259" key="7">
    <source>
        <dbReference type="PROSITE" id="PS51352"/>
    </source>
</evidence>
<evidence type="ECO:0000256" key="1">
    <source>
        <dbReference type="ARBA" id="ARBA00004196"/>
    </source>
</evidence>
<dbReference type="InterPro" id="IPR013766">
    <property type="entry name" value="Thioredoxin_domain"/>
</dbReference>
<evidence type="ECO:0000256" key="2">
    <source>
        <dbReference type="ARBA" id="ARBA00022748"/>
    </source>
</evidence>
<keyword evidence="4" id="KW-1015">Disulfide bond</keyword>